<dbReference type="PANTHER" id="PTHR46411">
    <property type="entry name" value="FAMILY ATPASE, PUTATIVE-RELATED"/>
    <property type="match status" value="1"/>
</dbReference>
<evidence type="ECO:0000313" key="3">
    <source>
        <dbReference type="EMBL" id="KAK0614830.1"/>
    </source>
</evidence>
<feature type="compositionally biased region" description="Basic and acidic residues" evidence="1">
    <location>
        <begin position="440"/>
        <end position="449"/>
    </location>
</feature>
<dbReference type="GO" id="GO:0016887">
    <property type="term" value="F:ATP hydrolysis activity"/>
    <property type="evidence" value="ECO:0007669"/>
    <property type="project" value="InterPro"/>
</dbReference>
<reference evidence="3" key="1">
    <citation type="submission" date="2023-06" db="EMBL/GenBank/DDBJ databases">
        <title>Multi-omics analyses reveal the molecular pathogenesis toolkit of Lasiodiplodia hormozganensis, a cross-kingdom pathogen.</title>
        <authorList>
            <person name="Felix C."/>
            <person name="Meneses R."/>
            <person name="Goncalves M.F.M."/>
            <person name="Tilleman L."/>
            <person name="Duarte A.S."/>
            <person name="Jorrin-Novo J.V."/>
            <person name="Van De Peer Y."/>
            <person name="Deforce D."/>
            <person name="Van Nieuwerburgh F."/>
            <person name="Esteves A.C."/>
            <person name="Alves A."/>
        </authorList>
    </citation>
    <scope>NUCLEOTIDE SEQUENCE</scope>
    <source>
        <strain evidence="3">CBS 339.90</strain>
    </source>
</reference>
<dbReference type="InterPro" id="IPR003959">
    <property type="entry name" value="ATPase_AAA_core"/>
</dbReference>
<proteinExistence type="predicted"/>
<evidence type="ECO:0000313" key="4">
    <source>
        <dbReference type="Proteomes" id="UP001175001"/>
    </source>
</evidence>
<dbReference type="SUPFAM" id="SSF52540">
    <property type="entry name" value="P-loop containing nucleoside triphosphate hydrolases"/>
    <property type="match status" value="1"/>
</dbReference>
<dbReference type="PANTHER" id="PTHR46411:SF2">
    <property type="entry name" value="AAA+ ATPASE DOMAIN-CONTAINING PROTEIN"/>
    <property type="match status" value="1"/>
</dbReference>
<dbReference type="Gene3D" id="3.40.50.300">
    <property type="entry name" value="P-loop containing nucleotide triphosphate hydrolases"/>
    <property type="match status" value="1"/>
</dbReference>
<gene>
    <name evidence="3" type="primary">SPATA5L1</name>
    <name evidence="3" type="ORF">DIS24_g11880</name>
</gene>
<dbReference type="InterPro" id="IPR056599">
    <property type="entry name" value="AAA_lid_fung"/>
</dbReference>
<evidence type="ECO:0000259" key="2">
    <source>
        <dbReference type="SMART" id="SM00382"/>
    </source>
</evidence>
<accession>A0AA39WG75</accession>
<feature type="compositionally biased region" description="Acidic residues" evidence="1">
    <location>
        <begin position="30"/>
        <end position="42"/>
    </location>
</feature>
<dbReference type="Proteomes" id="UP001175001">
    <property type="component" value="Unassembled WGS sequence"/>
</dbReference>
<dbReference type="GO" id="GO:0005524">
    <property type="term" value="F:ATP binding"/>
    <property type="evidence" value="ECO:0007669"/>
    <property type="project" value="InterPro"/>
</dbReference>
<feature type="compositionally biased region" description="Acidic residues" evidence="1">
    <location>
        <begin position="418"/>
        <end position="438"/>
    </location>
</feature>
<organism evidence="3 4">
    <name type="scientific">Lasiodiplodia hormozganensis</name>
    <dbReference type="NCBI Taxonomy" id="869390"/>
    <lineage>
        <taxon>Eukaryota</taxon>
        <taxon>Fungi</taxon>
        <taxon>Dikarya</taxon>
        <taxon>Ascomycota</taxon>
        <taxon>Pezizomycotina</taxon>
        <taxon>Dothideomycetes</taxon>
        <taxon>Dothideomycetes incertae sedis</taxon>
        <taxon>Botryosphaeriales</taxon>
        <taxon>Botryosphaeriaceae</taxon>
        <taxon>Lasiodiplodia</taxon>
    </lineage>
</organism>
<feature type="region of interest" description="Disordered" evidence="1">
    <location>
        <begin position="19"/>
        <end position="42"/>
    </location>
</feature>
<comment type="caution">
    <text evidence="3">The sequence shown here is derived from an EMBL/GenBank/DDBJ whole genome shotgun (WGS) entry which is preliminary data.</text>
</comment>
<dbReference type="CDD" id="cd19481">
    <property type="entry name" value="RecA-like_protease"/>
    <property type="match status" value="1"/>
</dbReference>
<feature type="region of interest" description="Disordered" evidence="1">
    <location>
        <begin position="378"/>
        <end position="465"/>
    </location>
</feature>
<feature type="compositionally biased region" description="Basic residues" evidence="1">
    <location>
        <begin position="450"/>
        <end position="465"/>
    </location>
</feature>
<evidence type="ECO:0000256" key="1">
    <source>
        <dbReference type="SAM" id="MobiDB-lite"/>
    </source>
</evidence>
<dbReference type="InterPro" id="IPR027417">
    <property type="entry name" value="P-loop_NTPase"/>
</dbReference>
<dbReference type="AlphaFoldDB" id="A0AA39WG75"/>
<dbReference type="EMBL" id="JAUJDW010000199">
    <property type="protein sequence ID" value="KAK0614830.1"/>
    <property type="molecule type" value="Genomic_DNA"/>
</dbReference>
<dbReference type="InterPro" id="IPR003593">
    <property type="entry name" value="AAA+_ATPase"/>
</dbReference>
<keyword evidence="4" id="KW-1185">Reference proteome</keyword>
<dbReference type="Pfam" id="PF23232">
    <property type="entry name" value="AAA_lid_13"/>
    <property type="match status" value="1"/>
</dbReference>
<sequence>MIDFELAFRNSEPKIPTPNFGGGVILKPTEEDEEETRDGEGVSYDDEEYMQRRWSQFIHNTNLLEAHTFESLTRDSLVLLPYRVYGYVLLSRKWYGHKNIVRALVKTHARGGNTAGTDNVSQPPLRQFDVVKGKGKGLIILLHGAPGVGKTSTAECVAANAGRPLFPITCGDLGGTSAQEVERNLERFFDLARKWGCVLLLDEADVFLTARNRGWISQNILVSVFLRVLEYYSGILILTTNRVGDFDEAVKSRVHCALYYPPLDRRNTKKIWKMNLDLLQRQNESPDCNTPVRFDRKEILEFADSHWKDGNRWNGRQIKNAFQTAVALADWDSLKGSSGGDSRLFEPQLERRHFETVSMASTHFDTYLNEVRGDDETRARMNEVREDEYDLPRGHGRKSTPVRGKNSYGGKARHFEYSESDTSESSSSEEAESSDGTDSESVKTAEPIRKKGAKRPDKRKGRKDY</sequence>
<protein>
    <submittedName>
        <fullName evidence="3">Spermatogenesis-associated protein 5-like protein 1</fullName>
    </submittedName>
</protein>
<name>A0AA39WG75_9PEZI</name>
<dbReference type="SMART" id="SM00382">
    <property type="entry name" value="AAA"/>
    <property type="match status" value="1"/>
</dbReference>
<dbReference type="Pfam" id="PF00004">
    <property type="entry name" value="AAA"/>
    <property type="match status" value="1"/>
</dbReference>
<feature type="domain" description="AAA+ ATPase" evidence="2">
    <location>
        <begin position="136"/>
        <end position="264"/>
    </location>
</feature>